<dbReference type="AlphaFoldDB" id="A0A6M0D533"/>
<name>A0A6M0D533_9PSED</name>
<evidence type="ECO:0000256" key="1">
    <source>
        <dbReference type="PROSITE-ProRule" id="PRU01360"/>
    </source>
</evidence>
<organism evidence="2 3">
    <name type="scientific">Pseudomonas brassicae</name>
    <dbReference type="NCBI Taxonomy" id="2708063"/>
    <lineage>
        <taxon>Bacteria</taxon>
        <taxon>Pseudomonadati</taxon>
        <taxon>Pseudomonadota</taxon>
        <taxon>Gammaproteobacteria</taxon>
        <taxon>Pseudomonadales</taxon>
        <taxon>Pseudomonadaceae</taxon>
        <taxon>Pseudomonas</taxon>
    </lineage>
</organism>
<keyword evidence="1" id="KW-1134">Transmembrane beta strand</keyword>
<reference evidence="2 3" key="1">
    <citation type="submission" date="2020-02" db="EMBL/GenBank/DDBJ databases">
        <title>Broccoli isolated Pseudomonas sp.</title>
        <authorList>
            <person name="Fujikawa T."/>
            <person name="Sawada H."/>
        </authorList>
    </citation>
    <scope>NUCLEOTIDE SEQUENCE [LARGE SCALE GENOMIC DNA]</scope>
    <source>
        <strain evidence="2 3">MAFF212428</strain>
    </source>
</reference>
<dbReference type="GO" id="GO:0009279">
    <property type="term" value="C:cell outer membrane"/>
    <property type="evidence" value="ECO:0007669"/>
    <property type="project" value="UniProtKB-SubCell"/>
</dbReference>
<gene>
    <name evidence="2" type="ORF">G3435_18070</name>
</gene>
<keyword evidence="1" id="KW-0472">Membrane</keyword>
<keyword evidence="1" id="KW-0813">Transport</keyword>
<comment type="similarity">
    <text evidence="1">Belongs to the TonB-dependent receptor family.</text>
</comment>
<proteinExistence type="inferred from homology"/>
<feature type="non-terminal residue" evidence="2">
    <location>
        <position position="90"/>
    </location>
</feature>
<accession>A0A6M0D533</accession>
<dbReference type="Proteomes" id="UP000480410">
    <property type="component" value="Unassembled WGS sequence"/>
</dbReference>
<evidence type="ECO:0008006" key="4">
    <source>
        <dbReference type="Google" id="ProtNLM"/>
    </source>
</evidence>
<dbReference type="InterPro" id="IPR037066">
    <property type="entry name" value="Plug_dom_sf"/>
</dbReference>
<evidence type="ECO:0000313" key="3">
    <source>
        <dbReference type="Proteomes" id="UP000480410"/>
    </source>
</evidence>
<evidence type="ECO:0000313" key="2">
    <source>
        <dbReference type="EMBL" id="NER61350.1"/>
    </source>
</evidence>
<comment type="caution">
    <text evidence="2">The sequence shown here is derived from an EMBL/GenBank/DDBJ whole genome shotgun (WGS) entry which is preliminary data.</text>
</comment>
<dbReference type="SUPFAM" id="SSF56935">
    <property type="entry name" value="Porins"/>
    <property type="match status" value="1"/>
</dbReference>
<keyword evidence="1" id="KW-0998">Cell outer membrane</keyword>
<dbReference type="EMBL" id="JAAHBV010000411">
    <property type="protein sequence ID" value="NER61350.1"/>
    <property type="molecule type" value="Genomic_DNA"/>
</dbReference>
<sequence>MLLIVCIPWPGGKSCPDRQCAASVVAHAQTPTAPVPLVLDDMVVTAAGFEQRIEDAPASISVIDGEALRRKSYRDLGDAVRDVEGVTVNG</sequence>
<protein>
    <recommendedName>
        <fullName evidence="4">TonB-dependent receptor plug domain-containing protein</fullName>
    </recommendedName>
</protein>
<dbReference type="PROSITE" id="PS52016">
    <property type="entry name" value="TONB_DEPENDENT_REC_3"/>
    <property type="match status" value="1"/>
</dbReference>
<dbReference type="InterPro" id="IPR039426">
    <property type="entry name" value="TonB-dep_rcpt-like"/>
</dbReference>
<dbReference type="Gene3D" id="2.170.130.10">
    <property type="entry name" value="TonB-dependent receptor, plug domain"/>
    <property type="match status" value="1"/>
</dbReference>
<keyword evidence="1" id="KW-0812">Transmembrane</keyword>
<comment type="subcellular location">
    <subcellularLocation>
        <location evidence="1">Cell outer membrane</location>
        <topology evidence="1">Multi-pass membrane protein</topology>
    </subcellularLocation>
</comment>